<keyword evidence="2" id="KW-1185">Reference proteome</keyword>
<gene>
    <name evidence="1" type="ORF">K470DRAFT_264460</name>
</gene>
<dbReference type="EMBL" id="MU005981">
    <property type="protein sequence ID" value="KAF2860465.1"/>
    <property type="molecule type" value="Genomic_DNA"/>
</dbReference>
<name>A0A6A7C0K9_9PEZI</name>
<evidence type="ECO:0000313" key="1">
    <source>
        <dbReference type="EMBL" id="KAF2860465.1"/>
    </source>
</evidence>
<evidence type="ECO:0000313" key="2">
    <source>
        <dbReference type="Proteomes" id="UP000799421"/>
    </source>
</evidence>
<dbReference type="OrthoDB" id="5413827at2759"/>
<sequence>METSSCGYNQTVLEVPIRSVARPQGTSSADSDIVFLTGSNVLSSSTNNKPCVTALPPEIRNLIFSHTFVDEGDKSQLRILLTCRQFYLDARLMAFSRTKFHLPVQTLQPHIFSRLVNKLPIGTADVLRHLACKVDIWLTDDLAHIWNGRPFDHPDLYLDTLEFILAEPYWHDRGTSSAPPRLIQKGMTSLVRSFLRKGLYRVSKLKIANHNDSDVFAENCISPIVVSMSSNDIKRFKLPRTEDNRVAHVAVDLGPNFQATEQDWRFLSYYLEP</sequence>
<proteinExistence type="predicted"/>
<dbReference type="AlphaFoldDB" id="A0A6A7C0K9"/>
<reference evidence="1" key="1">
    <citation type="journal article" date="2020" name="Stud. Mycol.">
        <title>101 Dothideomycetes genomes: a test case for predicting lifestyles and emergence of pathogens.</title>
        <authorList>
            <person name="Haridas S."/>
            <person name="Albert R."/>
            <person name="Binder M."/>
            <person name="Bloem J."/>
            <person name="Labutti K."/>
            <person name="Salamov A."/>
            <person name="Andreopoulos B."/>
            <person name="Baker S."/>
            <person name="Barry K."/>
            <person name="Bills G."/>
            <person name="Bluhm B."/>
            <person name="Cannon C."/>
            <person name="Castanera R."/>
            <person name="Culley D."/>
            <person name="Daum C."/>
            <person name="Ezra D."/>
            <person name="Gonzalez J."/>
            <person name="Henrissat B."/>
            <person name="Kuo A."/>
            <person name="Liang C."/>
            <person name="Lipzen A."/>
            <person name="Lutzoni F."/>
            <person name="Magnuson J."/>
            <person name="Mondo S."/>
            <person name="Nolan M."/>
            <person name="Ohm R."/>
            <person name="Pangilinan J."/>
            <person name="Park H.-J."/>
            <person name="Ramirez L."/>
            <person name="Alfaro M."/>
            <person name="Sun H."/>
            <person name="Tritt A."/>
            <person name="Yoshinaga Y."/>
            <person name="Zwiers L.-H."/>
            <person name="Turgeon B."/>
            <person name="Goodwin S."/>
            <person name="Spatafora J."/>
            <person name="Crous P."/>
            <person name="Grigoriev I."/>
        </authorList>
    </citation>
    <scope>NUCLEOTIDE SEQUENCE</scope>
    <source>
        <strain evidence="1">CBS 480.64</strain>
    </source>
</reference>
<dbReference type="Proteomes" id="UP000799421">
    <property type="component" value="Unassembled WGS sequence"/>
</dbReference>
<protein>
    <recommendedName>
        <fullName evidence="3">F-box domain-containing protein</fullName>
    </recommendedName>
</protein>
<organism evidence="1 2">
    <name type="scientific">Piedraia hortae CBS 480.64</name>
    <dbReference type="NCBI Taxonomy" id="1314780"/>
    <lineage>
        <taxon>Eukaryota</taxon>
        <taxon>Fungi</taxon>
        <taxon>Dikarya</taxon>
        <taxon>Ascomycota</taxon>
        <taxon>Pezizomycotina</taxon>
        <taxon>Dothideomycetes</taxon>
        <taxon>Dothideomycetidae</taxon>
        <taxon>Capnodiales</taxon>
        <taxon>Piedraiaceae</taxon>
        <taxon>Piedraia</taxon>
    </lineage>
</organism>
<accession>A0A6A7C0K9</accession>
<evidence type="ECO:0008006" key="3">
    <source>
        <dbReference type="Google" id="ProtNLM"/>
    </source>
</evidence>